<dbReference type="EMBL" id="JAQMWT010000142">
    <property type="protein sequence ID" value="KAJ8609334.1"/>
    <property type="molecule type" value="Genomic_DNA"/>
</dbReference>
<dbReference type="GO" id="GO:0005929">
    <property type="term" value="C:cilium"/>
    <property type="evidence" value="ECO:0007669"/>
    <property type="project" value="TreeGrafter"/>
</dbReference>
<evidence type="ECO:0000256" key="5">
    <source>
        <dbReference type="SAM" id="MobiDB-lite"/>
    </source>
</evidence>
<keyword evidence="2" id="KW-0813">Transport</keyword>
<dbReference type="InterPro" id="IPR037036">
    <property type="entry name" value="PDED_dom_sf"/>
</dbReference>
<keyword evidence="8" id="KW-1185">Reference proteome</keyword>
<dbReference type="GO" id="GO:0008289">
    <property type="term" value="F:lipid binding"/>
    <property type="evidence" value="ECO:0007669"/>
    <property type="project" value="UniProtKB-KW"/>
</dbReference>
<keyword evidence="4" id="KW-0446">Lipid-binding</keyword>
<reference evidence="7" key="1">
    <citation type="submission" date="2023-01" db="EMBL/GenBank/DDBJ databases">
        <title>Metagenome sequencing of chrysophaentin producing Chrysophaeum taylorii.</title>
        <authorList>
            <person name="Davison J."/>
            <person name="Bewley C."/>
        </authorList>
    </citation>
    <scope>NUCLEOTIDE SEQUENCE</scope>
    <source>
        <strain evidence="7">NIES-1699</strain>
    </source>
</reference>
<dbReference type="FunFam" id="2.70.50.40:FF:000003">
    <property type="entry name" value="UNC119 homologue, putative"/>
    <property type="match status" value="1"/>
</dbReference>
<dbReference type="PANTHER" id="PTHR12951">
    <property type="entry name" value="RETINAL PROTEIN 4"/>
    <property type="match status" value="1"/>
</dbReference>
<dbReference type="GO" id="GO:0042953">
    <property type="term" value="P:lipoprotein transport"/>
    <property type="evidence" value="ECO:0007669"/>
    <property type="project" value="TreeGrafter"/>
</dbReference>
<dbReference type="InterPro" id="IPR014756">
    <property type="entry name" value="Ig_E-set"/>
</dbReference>
<dbReference type="PANTHER" id="PTHR12951:SF1">
    <property type="entry name" value="PROTEIN UNC-119 HOMOLOG"/>
    <property type="match status" value="1"/>
</dbReference>
<name>A0AAD7XNH6_9STRA</name>
<accession>A0AAD7XNH6</accession>
<evidence type="ECO:0000256" key="1">
    <source>
        <dbReference type="ARBA" id="ARBA00008102"/>
    </source>
</evidence>
<comment type="similarity">
    <text evidence="1">Belongs to the PDE6D/unc-119 family.</text>
</comment>
<feature type="region of interest" description="Disordered" evidence="5">
    <location>
        <begin position="200"/>
        <end position="262"/>
    </location>
</feature>
<comment type="caution">
    <text evidence="7">The sequence shown here is derived from an EMBL/GenBank/DDBJ whole genome shotgun (WGS) entry which is preliminary data.</text>
</comment>
<dbReference type="GO" id="GO:0060271">
    <property type="term" value="P:cilium assembly"/>
    <property type="evidence" value="ECO:0007669"/>
    <property type="project" value="TreeGrafter"/>
</dbReference>
<dbReference type="Pfam" id="PF05351">
    <property type="entry name" value="GMP_PDE_delta"/>
    <property type="match status" value="1"/>
</dbReference>
<dbReference type="InterPro" id="IPR051519">
    <property type="entry name" value="PDE6D_unc-119_myristoyl-bd"/>
</dbReference>
<keyword evidence="3" id="KW-0653">Protein transport</keyword>
<evidence type="ECO:0000313" key="8">
    <source>
        <dbReference type="Proteomes" id="UP001230188"/>
    </source>
</evidence>
<dbReference type="Proteomes" id="UP001230188">
    <property type="component" value="Unassembled WGS sequence"/>
</dbReference>
<evidence type="ECO:0000256" key="4">
    <source>
        <dbReference type="ARBA" id="ARBA00023121"/>
    </source>
</evidence>
<gene>
    <name evidence="7" type="ORF">CTAYLR_009120</name>
</gene>
<protein>
    <recommendedName>
        <fullName evidence="6">GMP phosphodiesterase delta subunit domain-containing protein</fullName>
    </recommendedName>
</protein>
<organism evidence="7 8">
    <name type="scientific">Chrysophaeum taylorii</name>
    <dbReference type="NCBI Taxonomy" id="2483200"/>
    <lineage>
        <taxon>Eukaryota</taxon>
        <taxon>Sar</taxon>
        <taxon>Stramenopiles</taxon>
        <taxon>Ochrophyta</taxon>
        <taxon>Pelagophyceae</taxon>
        <taxon>Pelagomonadales</taxon>
        <taxon>Pelagomonadaceae</taxon>
        <taxon>Chrysophaeum</taxon>
    </lineage>
</organism>
<dbReference type="Gene3D" id="2.70.50.40">
    <property type="entry name" value="GMP phosphodiesterase, delta subunit"/>
    <property type="match status" value="1"/>
</dbReference>
<proteinExistence type="inferred from homology"/>
<dbReference type="InterPro" id="IPR008015">
    <property type="entry name" value="PDED_dom"/>
</dbReference>
<evidence type="ECO:0000256" key="3">
    <source>
        <dbReference type="ARBA" id="ARBA00022927"/>
    </source>
</evidence>
<evidence type="ECO:0000313" key="7">
    <source>
        <dbReference type="EMBL" id="KAJ8609334.1"/>
    </source>
</evidence>
<evidence type="ECO:0000259" key="6">
    <source>
        <dbReference type="Pfam" id="PF05351"/>
    </source>
</evidence>
<evidence type="ECO:0000256" key="2">
    <source>
        <dbReference type="ARBA" id="ARBA00022448"/>
    </source>
</evidence>
<sequence>MALVTPETVLSLSAPTKKFLCPLSANQYGIEFLSFVIQDYETKKTIFEVSRERPLPIDYAAHDPRNPDSLRKINYELSEDFLKLPRIATSLVFSVGDEPLRDFRMIERHYFRDKLIKSYDFDFGFCIPGSKNTWDAVYVMPPLEPSLVDNMIAHPYETSSDSFYFVAGRLVMHNKAYYKYIREDAHAQCKSYEHKYEQKRSAKRQAKQAKEGSSATVYGDDKAEAKSKGSTSTRGGRPAGSKSQSKHEDDDEVVWSKESDYI</sequence>
<dbReference type="AlphaFoldDB" id="A0AAD7XNH6"/>
<dbReference type="SUPFAM" id="SSF81296">
    <property type="entry name" value="E set domains"/>
    <property type="match status" value="1"/>
</dbReference>
<feature type="domain" description="GMP phosphodiesterase delta subunit" evidence="6">
    <location>
        <begin position="25"/>
        <end position="180"/>
    </location>
</feature>